<evidence type="ECO:0000313" key="1">
    <source>
        <dbReference type="EMBL" id="OCL12169.1"/>
    </source>
</evidence>
<reference evidence="1 2" key="1">
    <citation type="journal article" date="2016" name="Nat. Commun.">
        <title>Ectomycorrhizal ecology is imprinted in the genome of the dominant symbiotic fungus Cenococcum geophilum.</title>
        <authorList>
            <consortium name="DOE Joint Genome Institute"/>
            <person name="Peter M."/>
            <person name="Kohler A."/>
            <person name="Ohm R.A."/>
            <person name="Kuo A."/>
            <person name="Krutzmann J."/>
            <person name="Morin E."/>
            <person name="Arend M."/>
            <person name="Barry K.W."/>
            <person name="Binder M."/>
            <person name="Choi C."/>
            <person name="Clum A."/>
            <person name="Copeland A."/>
            <person name="Grisel N."/>
            <person name="Haridas S."/>
            <person name="Kipfer T."/>
            <person name="LaButti K."/>
            <person name="Lindquist E."/>
            <person name="Lipzen A."/>
            <person name="Maire R."/>
            <person name="Meier B."/>
            <person name="Mihaltcheva S."/>
            <person name="Molinier V."/>
            <person name="Murat C."/>
            <person name="Poggeler S."/>
            <person name="Quandt C.A."/>
            <person name="Sperisen C."/>
            <person name="Tritt A."/>
            <person name="Tisserant E."/>
            <person name="Crous P.W."/>
            <person name="Henrissat B."/>
            <person name="Nehls U."/>
            <person name="Egli S."/>
            <person name="Spatafora J.W."/>
            <person name="Grigoriev I.V."/>
            <person name="Martin F.M."/>
        </authorList>
    </citation>
    <scope>NUCLEOTIDE SEQUENCE [LARGE SCALE GENOMIC DNA]</scope>
    <source>
        <strain evidence="1 2">CBS 207.34</strain>
    </source>
</reference>
<organism evidence="1 2">
    <name type="scientific">Glonium stellatum</name>
    <dbReference type="NCBI Taxonomy" id="574774"/>
    <lineage>
        <taxon>Eukaryota</taxon>
        <taxon>Fungi</taxon>
        <taxon>Dikarya</taxon>
        <taxon>Ascomycota</taxon>
        <taxon>Pezizomycotina</taxon>
        <taxon>Dothideomycetes</taxon>
        <taxon>Pleosporomycetidae</taxon>
        <taxon>Gloniales</taxon>
        <taxon>Gloniaceae</taxon>
        <taxon>Glonium</taxon>
    </lineage>
</organism>
<protein>
    <submittedName>
        <fullName evidence="1">Uncharacterized protein</fullName>
    </submittedName>
</protein>
<dbReference type="AlphaFoldDB" id="A0A8E2JWW9"/>
<dbReference type="PANTHER" id="PTHR38111:SF2">
    <property type="entry name" value="FINGER DOMAIN PROTEIN, PUTATIVE (AFU_ORTHOLOGUE AFUA_1G01560)-RELATED"/>
    <property type="match status" value="1"/>
</dbReference>
<dbReference type="OrthoDB" id="5126878at2759"/>
<gene>
    <name evidence="1" type="ORF">AOQ84DRAFT_162979</name>
</gene>
<dbReference type="EMBL" id="KV748914">
    <property type="protein sequence ID" value="OCL12169.1"/>
    <property type="molecule type" value="Genomic_DNA"/>
</dbReference>
<dbReference type="Proteomes" id="UP000250140">
    <property type="component" value="Unassembled WGS sequence"/>
</dbReference>
<dbReference type="InterPro" id="IPR053178">
    <property type="entry name" value="Osmoadaptation_assoc"/>
</dbReference>
<keyword evidence="2" id="KW-1185">Reference proteome</keyword>
<evidence type="ECO:0000313" key="2">
    <source>
        <dbReference type="Proteomes" id="UP000250140"/>
    </source>
</evidence>
<accession>A0A8E2JWW9</accession>
<sequence length="294" mass="32810">MIGLEKLVELRGPSSRRASPYENILRGVRCLLIIASLEMATPSIFSRQVWRDQPRATCPEEKHPNRYIFDLLANCAVIACERNIAMSRRPQVEKDSQLDHNETIHRAIDLLTKLTAWRTRWDQENRNLYLGVSASCAESGLPQNNGSLIPKILHFESVPVATITTFMLYNAALIHVLKILASFRSPKSDSIDPLATMLDISPAQITMSTLQATTAKSSDYTAAMHSTAMEIRPCVPSHFSKREHLSSEALTIGQLAVKLAWETLGRRTSTEGRWLDGVLRTAGGQIVARGMWTD</sequence>
<name>A0A8E2JWW9_9PEZI</name>
<dbReference type="PANTHER" id="PTHR38111">
    <property type="entry name" value="ZN(2)-C6 FUNGAL-TYPE DOMAIN-CONTAINING PROTEIN-RELATED"/>
    <property type="match status" value="1"/>
</dbReference>
<proteinExistence type="predicted"/>